<dbReference type="SMART" id="SM00228">
    <property type="entry name" value="PDZ"/>
    <property type="match status" value="1"/>
</dbReference>
<evidence type="ECO:0000313" key="3">
    <source>
        <dbReference type="EMBL" id="GHC55756.1"/>
    </source>
</evidence>
<feature type="chain" id="PRO_5036972979" description="PDZ domain-containing protein" evidence="1">
    <location>
        <begin position="26"/>
        <end position="322"/>
    </location>
</feature>
<dbReference type="AlphaFoldDB" id="A0A918TNL4"/>
<dbReference type="Pfam" id="PF13180">
    <property type="entry name" value="PDZ_2"/>
    <property type="match status" value="1"/>
</dbReference>
<keyword evidence="1" id="KW-0732">Signal</keyword>
<evidence type="ECO:0000259" key="2">
    <source>
        <dbReference type="PROSITE" id="PS50106"/>
    </source>
</evidence>
<evidence type="ECO:0000256" key="1">
    <source>
        <dbReference type="SAM" id="SignalP"/>
    </source>
</evidence>
<dbReference type="PROSITE" id="PS50106">
    <property type="entry name" value="PDZ"/>
    <property type="match status" value="1"/>
</dbReference>
<feature type="signal peptide" evidence="1">
    <location>
        <begin position="1"/>
        <end position="25"/>
    </location>
</feature>
<sequence length="322" mass="35011">MKIGTNKIGCSILFLGLASSPLLIAVERPAELDEKPHQLKNEAAPLPAPEPQPEKKIAVVEAIPGEKEQAQDVIPYLGIGSTPVDELVSGHLGIDHGVVIQQVHQGSGAAKAGLQKNDILLSFDGRKISTPLDLRDAVQGREVGDEVAVSLIRKGKEQEQKVVLEERPAGLPGIPRGVRGLGQLQQVWPGDGEIPAEAQEQIERFRNMIDQEFDGVALGLKLNELFHGNLPEGDGQIDLDMNTESSVTWSDGDGTITMNMKNGQTEVKVRNNAGDVVYEGPWETPQDKEAVDPEIRERIENMGVQRQGNQLKFWMEGLPGGR</sequence>
<dbReference type="InterPro" id="IPR036034">
    <property type="entry name" value="PDZ_sf"/>
</dbReference>
<dbReference type="EMBL" id="BMXI01000009">
    <property type="protein sequence ID" value="GHC55756.1"/>
    <property type="molecule type" value="Genomic_DNA"/>
</dbReference>
<reference evidence="3" key="1">
    <citation type="journal article" date="2014" name="Int. J. Syst. Evol. Microbiol.">
        <title>Complete genome sequence of Corynebacterium casei LMG S-19264T (=DSM 44701T), isolated from a smear-ripened cheese.</title>
        <authorList>
            <consortium name="US DOE Joint Genome Institute (JGI-PGF)"/>
            <person name="Walter F."/>
            <person name="Albersmeier A."/>
            <person name="Kalinowski J."/>
            <person name="Ruckert C."/>
        </authorList>
    </citation>
    <scope>NUCLEOTIDE SEQUENCE</scope>
    <source>
        <strain evidence="3">KCTC 12988</strain>
    </source>
</reference>
<proteinExistence type="predicted"/>
<organism evidence="3 4">
    <name type="scientific">Roseibacillus persicicus</name>
    <dbReference type="NCBI Taxonomy" id="454148"/>
    <lineage>
        <taxon>Bacteria</taxon>
        <taxon>Pseudomonadati</taxon>
        <taxon>Verrucomicrobiota</taxon>
        <taxon>Verrucomicrobiia</taxon>
        <taxon>Verrucomicrobiales</taxon>
        <taxon>Verrucomicrobiaceae</taxon>
        <taxon>Roseibacillus</taxon>
    </lineage>
</organism>
<dbReference type="InterPro" id="IPR001478">
    <property type="entry name" value="PDZ"/>
</dbReference>
<comment type="caution">
    <text evidence="3">The sequence shown here is derived from an EMBL/GenBank/DDBJ whole genome shotgun (WGS) entry which is preliminary data.</text>
</comment>
<feature type="domain" description="PDZ" evidence="2">
    <location>
        <begin position="62"/>
        <end position="155"/>
    </location>
</feature>
<reference evidence="3" key="2">
    <citation type="submission" date="2020-09" db="EMBL/GenBank/DDBJ databases">
        <authorList>
            <person name="Sun Q."/>
            <person name="Kim S."/>
        </authorList>
    </citation>
    <scope>NUCLEOTIDE SEQUENCE</scope>
    <source>
        <strain evidence="3">KCTC 12988</strain>
    </source>
</reference>
<dbReference type="Gene3D" id="2.30.42.10">
    <property type="match status" value="1"/>
</dbReference>
<dbReference type="Proteomes" id="UP000644507">
    <property type="component" value="Unassembled WGS sequence"/>
</dbReference>
<gene>
    <name evidence="3" type="ORF">GCM10007100_23180</name>
</gene>
<evidence type="ECO:0000313" key="4">
    <source>
        <dbReference type="Proteomes" id="UP000644507"/>
    </source>
</evidence>
<accession>A0A918TNL4</accession>
<keyword evidence="4" id="KW-1185">Reference proteome</keyword>
<dbReference type="SUPFAM" id="SSF50156">
    <property type="entry name" value="PDZ domain-like"/>
    <property type="match status" value="1"/>
</dbReference>
<protein>
    <recommendedName>
        <fullName evidence="2">PDZ domain-containing protein</fullName>
    </recommendedName>
</protein>
<name>A0A918TNL4_9BACT</name>